<dbReference type="InterPro" id="IPR029068">
    <property type="entry name" value="Glyas_Bleomycin-R_OHBP_Dase"/>
</dbReference>
<gene>
    <name evidence="2" type="ORF">OG579_01640</name>
</gene>
<organism evidence="2 3">
    <name type="scientific">Williamsia herbipolensis</name>
    <dbReference type="NCBI Taxonomy" id="1603258"/>
    <lineage>
        <taxon>Bacteria</taxon>
        <taxon>Bacillati</taxon>
        <taxon>Actinomycetota</taxon>
        <taxon>Actinomycetes</taxon>
        <taxon>Mycobacteriales</taxon>
        <taxon>Nocardiaceae</taxon>
        <taxon>Williamsia</taxon>
    </lineage>
</organism>
<evidence type="ECO:0000313" key="2">
    <source>
        <dbReference type="EMBL" id="WUM20571.1"/>
    </source>
</evidence>
<dbReference type="CDD" id="cd06587">
    <property type="entry name" value="VOC"/>
    <property type="match status" value="1"/>
</dbReference>
<dbReference type="SUPFAM" id="SSF54593">
    <property type="entry name" value="Glyoxalase/Bleomycin resistance protein/Dihydroxybiphenyl dioxygenase"/>
    <property type="match status" value="1"/>
</dbReference>
<dbReference type="RefSeq" id="WP_328857842.1">
    <property type="nucleotide sequence ID" value="NZ_CP108021.1"/>
</dbReference>
<proteinExistence type="predicted"/>
<keyword evidence="3" id="KW-1185">Reference proteome</keyword>
<reference evidence="2 3" key="1">
    <citation type="submission" date="2022-10" db="EMBL/GenBank/DDBJ databases">
        <title>The complete genomes of actinobacterial strains from the NBC collection.</title>
        <authorList>
            <person name="Joergensen T.S."/>
            <person name="Alvarez Arevalo M."/>
            <person name="Sterndorff E.B."/>
            <person name="Faurdal D."/>
            <person name="Vuksanovic O."/>
            <person name="Mourched A.-S."/>
            <person name="Charusanti P."/>
            <person name="Shaw S."/>
            <person name="Blin K."/>
            <person name="Weber T."/>
        </authorList>
    </citation>
    <scope>NUCLEOTIDE SEQUENCE [LARGE SCALE GENOMIC DNA]</scope>
    <source>
        <strain evidence="2 3">NBC_00319</strain>
    </source>
</reference>
<sequence>MTASPTHEPAHLTLGAVNVAADDPQRLARFWADAIGGRATDPAGGNVFVAPGTPGGLAMFFRPRSDPRPTTQDQHLDLTAAWGTRSDEVRRLVALGATHLWDVLDEVPWVQWSTLTDPEGNLFCVAEHPPTDV</sequence>
<evidence type="ECO:0000313" key="3">
    <source>
        <dbReference type="Proteomes" id="UP001432128"/>
    </source>
</evidence>
<dbReference type="PANTHER" id="PTHR35908">
    <property type="entry name" value="HYPOTHETICAL FUSION PROTEIN"/>
    <property type="match status" value="1"/>
</dbReference>
<dbReference type="Pfam" id="PF18029">
    <property type="entry name" value="Glyoxalase_6"/>
    <property type="match status" value="1"/>
</dbReference>
<dbReference type="InterPro" id="IPR037523">
    <property type="entry name" value="VOC_core"/>
</dbReference>
<protein>
    <submittedName>
        <fullName evidence="2">VOC family protein</fullName>
    </submittedName>
</protein>
<dbReference type="EMBL" id="CP108021">
    <property type="protein sequence ID" value="WUM20571.1"/>
    <property type="molecule type" value="Genomic_DNA"/>
</dbReference>
<accession>A0AAU4K3E5</accession>
<feature type="domain" description="VOC" evidence="1">
    <location>
        <begin position="13"/>
        <end position="128"/>
    </location>
</feature>
<dbReference type="InterPro" id="IPR041581">
    <property type="entry name" value="Glyoxalase_6"/>
</dbReference>
<dbReference type="AlphaFoldDB" id="A0AAU4K3E5"/>
<name>A0AAU4K3E5_9NOCA</name>
<dbReference type="Gene3D" id="3.10.180.10">
    <property type="entry name" value="2,3-Dihydroxybiphenyl 1,2-Dioxygenase, domain 1"/>
    <property type="match status" value="1"/>
</dbReference>
<dbReference type="PANTHER" id="PTHR35908:SF1">
    <property type="entry name" value="CONSERVED PROTEIN"/>
    <property type="match status" value="1"/>
</dbReference>
<dbReference type="PROSITE" id="PS51819">
    <property type="entry name" value="VOC"/>
    <property type="match status" value="1"/>
</dbReference>
<evidence type="ECO:0000259" key="1">
    <source>
        <dbReference type="PROSITE" id="PS51819"/>
    </source>
</evidence>
<dbReference type="Proteomes" id="UP001432128">
    <property type="component" value="Chromosome"/>
</dbReference>
<dbReference type="KEGG" id="whr:OG579_01640"/>